<dbReference type="PANTHER" id="PTHR48022:SF59">
    <property type="entry name" value="MAJOR FACILITATOR SUPERFAMILY (MFS) PROFILE DOMAIN-CONTAINING PROTEIN"/>
    <property type="match status" value="1"/>
</dbReference>
<evidence type="ECO:0000256" key="4">
    <source>
        <dbReference type="ARBA" id="ARBA00022692"/>
    </source>
</evidence>
<dbReference type="InterPro" id="IPR005829">
    <property type="entry name" value="Sugar_transporter_CS"/>
</dbReference>
<keyword evidence="6 9" id="KW-0472">Membrane</keyword>
<dbReference type="PROSITE" id="PS50850">
    <property type="entry name" value="MFS"/>
    <property type="match status" value="1"/>
</dbReference>
<sequence>MALPGVAKGFDEGNIARIVVNKHFQQLFGLSTLSASALADAKGWITAIATAGAVFGCLGVVFITDRIGRLNALRVSSVFYLAGILGQACSNGNLAGMYASRFIGGCGIGGTTFFNDGSCAMMLFQSRFLNNSLIPSPQYLAEIAPQSVRGMIIMMYAACQQLGVVFGFWVFYGVHKHFPENEQWWAATIFQVVPLGVWAIGTFFVPESPRYFLLRGDYDKASANLGELDGAANQIAEERSIKAGSGYWQIWREVFGTTTNRRRFALIFVCHVLGQWPGANAITQYSPTILGYMGITGDNASLVATGCYAIVKFVSAVATGVFLVDFVGRRRSLLLGISLQIITLVYIALYLGITTGRSAASIDADGNALRASQGAIAAIFIHACGWSIGWFALPYLLTSEVFPTRIRANCVSFMMALHWAMSFGNSRATPSLLVAGNRYGAFIFFAAICIISIVFAWFCVPETAGRSLEGMDKLFAVPLHKVHRYAYPTDEDLKPEMRGAAPESLDDGEKDKGTTRHQEMA</sequence>
<feature type="transmembrane region" description="Helical" evidence="9">
    <location>
        <begin position="302"/>
        <end position="326"/>
    </location>
</feature>
<feature type="transmembrane region" description="Helical" evidence="9">
    <location>
        <begin position="264"/>
        <end position="282"/>
    </location>
</feature>
<reference evidence="11 12" key="1">
    <citation type="submission" date="2021-12" db="EMBL/GenBank/DDBJ databases">
        <title>High titer production of polyol ester of fatty acids by Rhodotorula paludigena BS15 towards product separation-free biomass refinery.</title>
        <authorList>
            <person name="Mano J."/>
            <person name="Ono H."/>
            <person name="Tanaka T."/>
            <person name="Naito K."/>
            <person name="Sushida H."/>
            <person name="Ike M."/>
            <person name="Tokuyasu K."/>
            <person name="Kitaoka M."/>
        </authorList>
    </citation>
    <scope>NUCLEOTIDE SEQUENCE [LARGE SCALE GENOMIC DNA]</scope>
    <source>
        <strain evidence="11 12">BS15</strain>
    </source>
</reference>
<evidence type="ECO:0000256" key="2">
    <source>
        <dbReference type="ARBA" id="ARBA00010992"/>
    </source>
</evidence>
<feature type="transmembrane region" description="Helical" evidence="9">
    <location>
        <begin position="153"/>
        <end position="172"/>
    </location>
</feature>
<feature type="transmembrane region" description="Helical" evidence="9">
    <location>
        <begin position="184"/>
        <end position="205"/>
    </location>
</feature>
<evidence type="ECO:0000256" key="9">
    <source>
        <dbReference type="SAM" id="Phobius"/>
    </source>
</evidence>
<evidence type="ECO:0000256" key="1">
    <source>
        <dbReference type="ARBA" id="ARBA00004141"/>
    </source>
</evidence>
<dbReference type="Proteomes" id="UP001342314">
    <property type="component" value="Unassembled WGS sequence"/>
</dbReference>
<evidence type="ECO:0000256" key="8">
    <source>
        <dbReference type="SAM" id="MobiDB-lite"/>
    </source>
</evidence>
<dbReference type="Gene3D" id="1.20.1250.20">
    <property type="entry name" value="MFS general substrate transporter like domains"/>
    <property type="match status" value="2"/>
</dbReference>
<feature type="compositionally biased region" description="Basic and acidic residues" evidence="8">
    <location>
        <begin position="507"/>
        <end position="521"/>
    </location>
</feature>
<feature type="transmembrane region" description="Helical" evidence="9">
    <location>
        <begin position="404"/>
        <end position="421"/>
    </location>
</feature>
<evidence type="ECO:0000256" key="7">
    <source>
        <dbReference type="ARBA" id="ARBA00049119"/>
    </source>
</evidence>
<dbReference type="GO" id="GO:0016020">
    <property type="term" value="C:membrane"/>
    <property type="evidence" value="ECO:0007669"/>
    <property type="project" value="UniProtKB-SubCell"/>
</dbReference>
<evidence type="ECO:0000256" key="6">
    <source>
        <dbReference type="ARBA" id="ARBA00023136"/>
    </source>
</evidence>
<proteinExistence type="inferred from homology"/>
<evidence type="ECO:0000313" key="11">
    <source>
        <dbReference type="EMBL" id="GJN90869.1"/>
    </source>
</evidence>
<evidence type="ECO:0000259" key="10">
    <source>
        <dbReference type="PROSITE" id="PS50850"/>
    </source>
</evidence>
<dbReference type="Pfam" id="PF00083">
    <property type="entry name" value="Sugar_tr"/>
    <property type="match status" value="2"/>
</dbReference>
<dbReference type="AlphaFoldDB" id="A0AAV5GLT5"/>
<keyword evidence="5 9" id="KW-1133">Transmembrane helix</keyword>
<feature type="transmembrane region" description="Helical" evidence="9">
    <location>
        <begin position="441"/>
        <end position="460"/>
    </location>
</feature>
<protein>
    <recommendedName>
        <fullName evidence="10">Major facilitator superfamily (MFS) profile domain-containing protein</fullName>
    </recommendedName>
</protein>
<comment type="subcellular location">
    <subcellularLocation>
        <location evidence="1">Membrane</location>
        <topology evidence="1">Multi-pass membrane protein</topology>
    </subcellularLocation>
</comment>
<comment type="caution">
    <text evidence="11">The sequence shown here is derived from an EMBL/GenBank/DDBJ whole genome shotgun (WGS) entry which is preliminary data.</text>
</comment>
<dbReference type="InterPro" id="IPR050360">
    <property type="entry name" value="MFS_Sugar_Transporters"/>
</dbReference>
<dbReference type="InterPro" id="IPR005828">
    <property type="entry name" value="MFS_sugar_transport-like"/>
</dbReference>
<dbReference type="InterPro" id="IPR020846">
    <property type="entry name" value="MFS_dom"/>
</dbReference>
<evidence type="ECO:0000256" key="3">
    <source>
        <dbReference type="ARBA" id="ARBA00022448"/>
    </source>
</evidence>
<dbReference type="PANTHER" id="PTHR48022">
    <property type="entry name" value="PLASTIDIC GLUCOSE TRANSPORTER 4"/>
    <property type="match status" value="1"/>
</dbReference>
<feature type="transmembrane region" description="Helical" evidence="9">
    <location>
        <begin position="333"/>
        <end position="353"/>
    </location>
</feature>
<dbReference type="PROSITE" id="PS00216">
    <property type="entry name" value="SUGAR_TRANSPORT_1"/>
    <property type="match status" value="1"/>
</dbReference>
<feature type="transmembrane region" description="Helical" evidence="9">
    <location>
        <begin position="43"/>
        <end position="64"/>
    </location>
</feature>
<feature type="region of interest" description="Disordered" evidence="8">
    <location>
        <begin position="493"/>
        <end position="521"/>
    </location>
</feature>
<dbReference type="InterPro" id="IPR036259">
    <property type="entry name" value="MFS_trans_sf"/>
</dbReference>
<dbReference type="InterPro" id="IPR003663">
    <property type="entry name" value="Sugar/inositol_transpt"/>
</dbReference>
<feature type="transmembrane region" description="Helical" evidence="9">
    <location>
        <begin position="373"/>
        <end position="397"/>
    </location>
</feature>
<organism evidence="11 12">
    <name type="scientific">Rhodotorula paludigena</name>
    <dbReference type="NCBI Taxonomy" id="86838"/>
    <lineage>
        <taxon>Eukaryota</taxon>
        <taxon>Fungi</taxon>
        <taxon>Dikarya</taxon>
        <taxon>Basidiomycota</taxon>
        <taxon>Pucciniomycotina</taxon>
        <taxon>Microbotryomycetes</taxon>
        <taxon>Sporidiobolales</taxon>
        <taxon>Sporidiobolaceae</taxon>
        <taxon>Rhodotorula</taxon>
    </lineage>
</organism>
<keyword evidence="3" id="KW-0813">Transport</keyword>
<dbReference type="SUPFAM" id="SSF103473">
    <property type="entry name" value="MFS general substrate transporter"/>
    <property type="match status" value="1"/>
</dbReference>
<accession>A0AAV5GLT5</accession>
<comment type="similarity">
    <text evidence="2">Belongs to the major facilitator superfamily. Sugar transporter (TC 2.A.1.1) family.</text>
</comment>
<evidence type="ECO:0000313" key="12">
    <source>
        <dbReference type="Proteomes" id="UP001342314"/>
    </source>
</evidence>
<gene>
    <name evidence="11" type="ORF">Rhopal_003883-T1</name>
</gene>
<keyword evidence="4 9" id="KW-0812">Transmembrane</keyword>
<comment type="catalytic activity">
    <reaction evidence="7">
        <text>myo-inositol(out) + H(+)(out) = myo-inositol(in) + H(+)(in)</text>
        <dbReference type="Rhea" id="RHEA:60364"/>
        <dbReference type="ChEBI" id="CHEBI:15378"/>
        <dbReference type="ChEBI" id="CHEBI:17268"/>
    </reaction>
</comment>
<keyword evidence="12" id="KW-1185">Reference proteome</keyword>
<evidence type="ECO:0000256" key="5">
    <source>
        <dbReference type="ARBA" id="ARBA00022989"/>
    </source>
</evidence>
<dbReference type="PRINTS" id="PR00171">
    <property type="entry name" value="SUGRTRNSPORT"/>
</dbReference>
<dbReference type="GO" id="GO:0005351">
    <property type="term" value="F:carbohydrate:proton symporter activity"/>
    <property type="evidence" value="ECO:0007669"/>
    <property type="project" value="TreeGrafter"/>
</dbReference>
<name>A0AAV5GLT5_9BASI</name>
<dbReference type="EMBL" id="BQKY01000007">
    <property type="protein sequence ID" value="GJN90869.1"/>
    <property type="molecule type" value="Genomic_DNA"/>
</dbReference>
<feature type="domain" description="Major facilitator superfamily (MFS) profile" evidence="10">
    <location>
        <begin position="1"/>
        <end position="464"/>
    </location>
</feature>